<evidence type="ECO:0000313" key="3">
    <source>
        <dbReference type="WormBase" id="Y116A8C.3"/>
    </source>
</evidence>
<reference evidence="1 2" key="1">
    <citation type="journal article" date="1998" name="Science">
        <title>Genome sequence of the nematode C. elegans: a platform for investigating biology.</title>
        <authorList>
            <consortium name="The C. elegans sequencing consortium"/>
            <person name="Sulson J.E."/>
            <person name="Waterston R."/>
        </authorList>
    </citation>
    <scope>NUCLEOTIDE SEQUENCE [LARGE SCALE GENOMIC DNA]</scope>
    <source>
        <strain evidence="1 2">Bristol N2</strain>
    </source>
</reference>
<organism evidence="1 2">
    <name type="scientific">Caenorhabditis elegans</name>
    <dbReference type="NCBI Taxonomy" id="6239"/>
    <lineage>
        <taxon>Eukaryota</taxon>
        <taxon>Metazoa</taxon>
        <taxon>Ecdysozoa</taxon>
        <taxon>Nematoda</taxon>
        <taxon>Chromadorea</taxon>
        <taxon>Rhabditida</taxon>
        <taxon>Rhabditina</taxon>
        <taxon>Rhabditomorpha</taxon>
        <taxon>Rhabditoidea</taxon>
        <taxon>Rhabditidae</taxon>
        <taxon>Peloderinae</taxon>
        <taxon>Caenorhabditis</taxon>
    </lineage>
</organism>
<dbReference type="AlphaFoldDB" id="Q9NAL1"/>
<sequence>MKISGILTFLAIFGGYSVIFGFAAQEFGGMSDWISHHPSRILPHLTASCQKHEAYCLSNIGLTAHYLIEFARLLIEIPGKTEAKLINDLDSLTTYLDSCKDAECLIDFQQQFGREFEQAITKAGNIIRASEKGGHYAKENDLMYADEFFG</sequence>
<proteinExistence type="predicted"/>
<gene>
    <name evidence="1" type="ORF">CELE_Y116A8C.3</name>
    <name evidence="1 3" type="ORF">Y116A8C.3</name>
</gene>
<keyword evidence="2" id="KW-1185">Reference proteome</keyword>
<protein>
    <submittedName>
        <fullName evidence="1">DUF19 domain-containing protein</fullName>
    </submittedName>
</protein>
<dbReference type="Proteomes" id="UP000001940">
    <property type="component" value="Chromosome IV"/>
</dbReference>
<dbReference type="EMBL" id="BX284604">
    <property type="protein sequence ID" value="CAB76734.2"/>
    <property type="molecule type" value="Genomic_DNA"/>
</dbReference>
<dbReference type="WormBase" id="Y116A8C.3">
    <property type="protein sequence ID" value="CE43899"/>
    <property type="gene ID" value="WBGene00013784"/>
</dbReference>
<evidence type="ECO:0000313" key="2">
    <source>
        <dbReference type="Proteomes" id="UP000001940"/>
    </source>
</evidence>
<evidence type="ECO:0000313" key="1">
    <source>
        <dbReference type="EMBL" id="CAB76734.2"/>
    </source>
</evidence>
<dbReference type="KEGG" id="cel:CELE_Y116A8C.3"/>
<dbReference type="eggNOG" id="ENOG502TJ9Z">
    <property type="taxonomic scope" value="Eukaryota"/>
</dbReference>
<dbReference type="PaxDb" id="6239-Y116A8C.3"/>
<dbReference type="Bgee" id="WBGene00013784">
    <property type="expression patterns" value="Expressed in pharyngeal muscle cell (C elegans) and 3 other cell types or tissues"/>
</dbReference>
<dbReference type="UCSC" id="Y116A8C.3">
    <property type="organism name" value="c. elegans"/>
</dbReference>
<accession>Q9NAL1</accession>
<dbReference type="InParanoid" id="Q9NAL1"/>
<dbReference type="RefSeq" id="NP_503003.2">
    <property type="nucleotide sequence ID" value="NM_070602.2"/>
</dbReference>
<dbReference type="OMA" id="GHYAKEN"/>
<dbReference type="CTD" id="190992"/>
<dbReference type="AGR" id="WB:WBGene00013784"/>
<dbReference type="HOGENOM" id="CLU_1779181_0_0_1"/>
<dbReference type="FunCoup" id="Q9NAL1">
    <property type="interactions" value="229"/>
</dbReference>
<name>Q9NAL1_CAEEL</name>
<dbReference type="GeneID" id="190992"/>